<sequence>MITKTLKTLSLAVFAAGFAVATMVSCGPKKEEVVEEEETIEEVAPPVEEIPADTTMMDSTVVDSVASN</sequence>
<evidence type="ECO:0000256" key="1">
    <source>
        <dbReference type="SAM" id="SignalP"/>
    </source>
</evidence>
<name>A0ABS3BTY0_9BACT</name>
<evidence type="ECO:0000313" key="2">
    <source>
        <dbReference type="EMBL" id="MBN7802279.1"/>
    </source>
</evidence>
<dbReference type="PROSITE" id="PS51257">
    <property type="entry name" value="PROKAR_LIPOPROTEIN"/>
    <property type="match status" value="1"/>
</dbReference>
<evidence type="ECO:0000313" key="3">
    <source>
        <dbReference type="Proteomes" id="UP000664698"/>
    </source>
</evidence>
<comment type="caution">
    <text evidence="2">The sequence shown here is derived from an EMBL/GenBank/DDBJ whole genome shotgun (WGS) entry which is preliminary data.</text>
</comment>
<dbReference type="RefSeq" id="WP_206570277.1">
    <property type="nucleotide sequence ID" value="NZ_JAFKCW010000003.1"/>
</dbReference>
<keyword evidence="1" id="KW-0732">Signal</keyword>
<organism evidence="2 3">
    <name type="scientific">Algoriphagus aestuariicola</name>
    <dbReference type="NCBI Taxonomy" id="1852016"/>
    <lineage>
        <taxon>Bacteria</taxon>
        <taxon>Pseudomonadati</taxon>
        <taxon>Bacteroidota</taxon>
        <taxon>Cytophagia</taxon>
        <taxon>Cytophagales</taxon>
        <taxon>Cyclobacteriaceae</taxon>
        <taxon>Algoriphagus</taxon>
    </lineage>
</organism>
<keyword evidence="3" id="KW-1185">Reference proteome</keyword>
<dbReference type="EMBL" id="JAFKCW010000003">
    <property type="protein sequence ID" value="MBN7802279.1"/>
    <property type="molecule type" value="Genomic_DNA"/>
</dbReference>
<proteinExistence type="predicted"/>
<dbReference type="Proteomes" id="UP000664698">
    <property type="component" value="Unassembled WGS sequence"/>
</dbReference>
<accession>A0ABS3BTY0</accession>
<protein>
    <submittedName>
        <fullName evidence="2">Uncharacterized protein</fullName>
    </submittedName>
</protein>
<gene>
    <name evidence="2" type="ORF">J0A67_15500</name>
</gene>
<feature type="signal peptide" evidence="1">
    <location>
        <begin position="1"/>
        <end position="21"/>
    </location>
</feature>
<feature type="chain" id="PRO_5047368205" evidence="1">
    <location>
        <begin position="22"/>
        <end position="68"/>
    </location>
</feature>
<reference evidence="2 3" key="1">
    <citation type="submission" date="2021-03" db="EMBL/GenBank/DDBJ databases">
        <title>novel species isolated from a fishpond in China.</title>
        <authorList>
            <person name="Lu H."/>
            <person name="Cai Z."/>
        </authorList>
    </citation>
    <scope>NUCLEOTIDE SEQUENCE [LARGE SCALE GENOMIC DNA]</scope>
    <source>
        <strain evidence="2 3">JCM 31546</strain>
    </source>
</reference>